<evidence type="ECO:0000256" key="1">
    <source>
        <dbReference type="ARBA" id="ARBA00004196"/>
    </source>
</evidence>
<evidence type="ECO:0000313" key="5">
    <source>
        <dbReference type="Proteomes" id="UP000199681"/>
    </source>
</evidence>
<keyword evidence="2" id="KW-0812">Transmembrane</keyword>
<keyword evidence="2" id="KW-1133">Transmembrane helix</keyword>
<dbReference type="EMBL" id="FOPW01000018">
    <property type="protein sequence ID" value="SFH86411.1"/>
    <property type="molecule type" value="Genomic_DNA"/>
</dbReference>
<evidence type="ECO:0000259" key="3">
    <source>
        <dbReference type="Pfam" id="PF01345"/>
    </source>
</evidence>
<proteinExistence type="predicted"/>
<dbReference type="Pfam" id="PF01345">
    <property type="entry name" value="DUF11"/>
    <property type="match status" value="1"/>
</dbReference>
<keyword evidence="2" id="KW-0472">Membrane</keyword>
<dbReference type="InterPro" id="IPR013378">
    <property type="entry name" value="InlB-like_B-rpt"/>
</dbReference>
<feature type="domain" description="DUF11" evidence="3">
    <location>
        <begin position="274"/>
        <end position="366"/>
    </location>
</feature>
<organism evidence="4 5">
    <name type="scientific">Cryobacterium levicorallinum</name>
    <dbReference type="NCBI Taxonomy" id="995038"/>
    <lineage>
        <taxon>Bacteria</taxon>
        <taxon>Bacillati</taxon>
        <taxon>Actinomycetota</taxon>
        <taxon>Actinomycetes</taxon>
        <taxon>Micrococcales</taxon>
        <taxon>Microbacteriaceae</taxon>
        <taxon>Cryobacterium</taxon>
    </lineage>
</organism>
<dbReference type="NCBIfam" id="TIGR02543">
    <property type="entry name" value="List_Bact_rpt"/>
    <property type="match status" value="2"/>
</dbReference>
<gene>
    <name evidence="4" type="ORF">SAMN05216274_11847</name>
</gene>
<protein>
    <submittedName>
        <fullName evidence="4">Listeria/Bacterioides repeat-containing protein</fullName>
    </submittedName>
</protein>
<dbReference type="InterPro" id="IPR042229">
    <property type="entry name" value="Listeria/Bacterioides_rpt_sf"/>
</dbReference>
<dbReference type="Pfam" id="PF09479">
    <property type="entry name" value="Flg_new"/>
    <property type="match status" value="2"/>
</dbReference>
<sequence length="702" mass="70768">MSDLPLRGFTRSSARIALPFGLIIALVSLLVFVPVTPVFAAGSPTGAVADAWPASWNSYRFSDGTSVRDTNTDQNPPYTDLASGACTGACVGSEATVQYAATGTTAFFRTRLATNPADNTKGGLFGGAFLTVLAVNDVVKAVVGVNGKESAKDFVYVTDSVGGTISTIYTYPFDNAGGQTSGGMRVVPAGDGSGQYFLDYQVPLSYITAISGNTITASTPIKLFYGSSAAANLSVINKDFMTGSAVNFANLSTVSFSPASLAVSAGAVIASGSNPPTEGATSSYSVTVSASNPGGGALSNAAVTIPVPSGVTVTSPSTGVGSITGSPLVWTIGSLLPGQTVTATFTASVTPSAGDVGANYTLVSAQSGSGTDTPFSATRTATGGAILVGPVAAAPAPVGSYTVSFSSAVGSPVADETVVEGDLATNPGEPSRAGYTFDGWFTAAAGGSEWDFTTPITGDTTLFAQWTVVSIVDPPATFTAMFNSNDGIGSMTAQSGSASGTLMLNTFTRAGYLFSGWNTAADGSGVPFADGTHFPFTSNTTLYAQWTPASGPVDESPDIKISLNLDLVAGDRVGGAPAYVSGYDLLEGSTYTVTLRSNPVVLLRGTVGSSGMFNTTVFMPAGVTPGQHTLTLDAVGVDGVARSRVVYITVGAEGTAIYVSTIEAETGDLAATGVDAGPLGLLALILLGLGAVLIRRRNRTVC</sequence>
<dbReference type="InterPro" id="IPR001434">
    <property type="entry name" value="OmcB-like_DUF11"/>
</dbReference>
<reference evidence="4 5" key="1">
    <citation type="submission" date="2016-10" db="EMBL/GenBank/DDBJ databases">
        <authorList>
            <person name="Varghese N."/>
            <person name="Submissions S."/>
        </authorList>
    </citation>
    <scope>NUCLEOTIDE SEQUENCE [LARGE SCALE GENOMIC DNA]</scope>
    <source>
        <strain evidence="4 5">GMCC 1.11211</strain>
    </source>
</reference>
<dbReference type="Proteomes" id="UP000199681">
    <property type="component" value="Unassembled WGS sequence"/>
</dbReference>
<dbReference type="Gene3D" id="2.60.40.1170">
    <property type="entry name" value="Mu homology domain, subdomain B"/>
    <property type="match status" value="1"/>
</dbReference>
<feature type="transmembrane region" description="Helical" evidence="2">
    <location>
        <begin position="676"/>
        <end position="694"/>
    </location>
</feature>
<comment type="subcellular location">
    <subcellularLocation>
        <location evidence="1">Cell envelope</location>
    </subcellularLocation>
</comment>
<evidence type="ECO:0000313" key="4">
    <source>
        <dbReference type="EMBL" id="SFH86411.1"/>
    </source>
</evidence>
<keyword evidence="5" id="KW-1185">Reference proteome</keyword>
<comment type="caution">
    <text evidence="4">The sequence shown here is derived from an EMBL/GenBank/DDBJ whole genome shotgun (WGS) entry which is preliminary data.</text>
</comment>
<accession>A0ABY1EHD8</accession>
<dbReference type="Gene3D" id="2.60.40.4270">
    <property type="entry name" value="Listeria-Bacteroides repeat domain"/>
    <property type="match status" value="2"/>
</dbReference>
<evidence type="ECO:0000256" key="2">
    <source>
        <dbReference type="SAM" id="Phobius"/>
    </source>
</evidence>
<name>A0ABY1EHD8_9MICO</name>